<evidence type="ECO:0000256" key="2">
    <source>
        <dbReference type="PROSITE-ProRule" id="PRU00708"/>
    </source>
</evidence>
<keyword evidence="4" id="KW-1185">Reference proteome</keyword>
<gene>
    <name evidence="3" type="ORF">OLC1_LOCUS23484</name>
</gene>
<sequence length="994" mass="110611">MSRFQFSRALCTLSHYSEAQIFKCNKKIGELLKLGKVDDARHVFDSMPQRDTVTWNSMITGYSKSHRMRDAQALFDICEEKNVTTWTAMLSGYAKAGKLGEALGLFEAMPERNIVSYNAMITGYLHSGDVWNARKLFDGMVEKNIPTWNSMVSGYCRCGYLDEARNLFDRMPEKNSVSWLVMISGYSEMFDYDQAWSLFLKMQRSHVMPEQAILAVIFKVAAEFDNVGLVMNLLTLAIKIGIDKDVVVGTAILNGFTRLGNLDFAIKFYEGMHEKNEFSYTTMIAAFSRNSRLEDAIALYKQVPEHGAEIKTAMLTAFAQHGRLNDARNLFDEMTNPNITTWNALLTGYAQNGMVEEAKSLFEQMPIRNVASWGAMISGLLQNGQSREALQVFSALHRSGNVPSHSCFASSLLACTNCEDYLFGRQIHCLASKLVHQCNTFIGNGLISLYSKSKDMDASLVVFSCTQVRDTVSWNSLISGFSANNMLDCALNIFKKMPKHDAVSWNCMLSAYVQAGKGSFAVQIFIDILSEGIKPSESTVTSLFSICGSLKLGKQIHALVAKRGLASCLFVGNALLNMYFKFGPEDGFSVFEHMEERDLVTWNTFLTGCGKNGFAEKAIQAFQKMRNEGFVPDEVSFLGVLRACGAAGLVAEGLAYFSSMALNYNMKPNIYHYTAVVDLLGKAGRLLEAESIINKMPYEPDVIILETLLEACRIHQNFNLGQKVAERLLQIGAEVSNGYAITCQVENDAQLGVKYPLRPSCVSLCSSCYKLHLRKSISNGGYAERISFFYCPLSPWSSTGKETGKFNPLSGLGIAASTGTREMLTQVVNGLTCVRQNSRSWTLYNVCSGQIFSVGSRRIPGEWNLGESMGRLAIWAPPWRLPLDHSLGRQCEDKFILFVLEEDHQESRWSKHVIELLQEWIDYGGGGAATVVAGNLPSGEVLLMNPNVGDHVSMPEYSYDHRLNKFVRFLVGNIPRYMEFGKSSCLSSDQLLAA</sequence>
<dbReference type="Pfam" id="PF13041">
    <property type="entry name" value="PPR_2"/>
    <property type="match status" value="2"/>
</dbReference>
<dbReference type="GO" id="GO:0099402">
    <property type="term" value="P:plant organ development"/>
    <property type="evidence" value="ECO:0007669"/>
    <property type="project" value="UniProtKB-ARBA"/>
</dbReference>
<dbReference type="PANTHER" id="PTHR47926:SF533">
    <property type="entry name" value="DYW DOMAIN-CONTAINING PROTEIN"/>
    <property type="match status" value="1"/>
</dbReference>
<organism evidence="3 4">
    <name type="scientific">Oldenlandia corymbosa var. corymbosa</name>
    <dbReference type="NCBI Taxonomy" id="529605"/>
    <lineage>
        <taxon>Eukaryota</taxon>
        <taxon>Viridiplantae</taxon>
        <taxon>Streptophyta</taxon>
        <taxon>Embryophyta</taxon>
        <taxon>Tracheophyta</taxon>
        <taxon>Spermatophyta</taxon>
        <taxon>Magnoliopsida</taxon>
        <taxon>eudicotyledons</taxon>
        <taxon>Gunneridae</taxon>
        <taxon>Pentapetalae</taxon>
        <taxon>asterids</taxon>
        <taxon>lamiids</taxon>
        <taxon>Gentianales</taxon>
        <taxon>Rubiaceae</taxon>
        <taxon>Rubioideae</taxon>
        <taxon>Spermacoceae</taxon>
        <taxon>Hedyotis-Oldenlandia complex</taxon>
        <taxon>Oldenlandia</taxon>
    </lineage>
</organism>
<dbReference type="InterPro" id="IPR002885">
    <property type="entry name" value="PPR_rpt"/>
</dbReference>
<feature type="repeat" description="PPR" evidence="2">
    <location>
        <begin position="338"/>
        <end position="372"/>
    </location>
</feature>
<accession>A0AAV1ECV2</accession>
<dbReference type="GO" id="GO:0003723">
    <property type="term" value="F:RNA binding"/>
    <property type="evidence" value="ECO:0007669"/>
    <property type="project" value="InterPro"/>
</dbReference>
<reference evidence="3" key="1">
    <citation type="submission" date="2023-03" db="EMBL/GenBank/DDBJ databases">
        <authorList>
            <person name="Julca I."/>
        </authorList>
    </citation>
    <scope>NUCLEOTIDE SEQUENCE</scope>
</reference>
<feature type="repeat" description="PPR" evidence="2">
    <location>
        <begin position="144"/>
        <end position="178"/>
    </location>
</feature>
<feature type="repeat" description="PPR" evidence="2">
    <location>
        <begin position="82"/>
        <end position="116"/>
    </location>
</feature>
<evidence type="ECO:0000256" key="1">
    <source>
        <dbReference type="ARBA" id="ARBA00022737"/>
    </source>
</evidence>
<feature type="repeat" description="PPR" evidence="2">
    <location>
        <begin position="501"/>
        <end position="535"/>
    </location>
</feature>
<dbReference type="PANTHER" id="PTHR47926">
    <property type="entry name" value="PENTATRICOPEPTIDE REPEAT-CONTAINING PROTEIN"/>
    <property type="match status" value="1"/>
</dbReference>
<dbReference type="EMBL" id="OX459126">
    <property type="protein sequence ID" value="CAI9117421.1"/>
    <property type="molecule type" value="Genomic_DNA"/>
</dbReference>
<dbReference type="PROSITE" id="PS51375">
    <property type="entry name" value="PPR"/>
    <property type="match status" value="8"/>
</dbReference>
<keyword evidence="1" id="KW-0677">Repeat</keyword>
<feature type="repeat" description="PPR" evidence="2">
    <location>
        <begin position="276"/>
        <end position="310"/>
    </location>
</feature>
<proteinExistence type="predicted"/>
<dbReference type="Proteomes" id="UP001161247">
    <property type="component" value="Chromosome 9"/>
</dbReference>
<dbReference type="FunFam" id="1.25.40.10:FF:000158">
    <property type="entry name" value="pentatricopeptide repeat-containing protein At2g33680"/>
    <property type="match status" value="1"/>
</dbReference>
<protein>
    <submittedName>
        <fullName evidence="3">OLC1v1018815C2</fullName>
    </submittedName>
</protein>
<evidence type="ECO:0000313" key="4">
    <source>
        <dbReference type="Proteomes" id="UP001161247"/>
    </source>
</evidence>
<dbReference type="GO" id="GO:0009451">
    <property type="term" value="P:RNA modification"/>
    <property type="evidence" value="ECO:0007669"/>
    <property type="project" value="InterPro"/>
</dbReference>
<dbReference type="NCBIfam" id="TIGR00756">
    <property type="entry name" value="PPR"/>
    <property type="match status" value="10"/>
</dbReference>
<dbReference type="InterPro" id="IPR011990">
    <property type="entry name" value="TPR-like_helical_dom_sf"/>
</dbReference>
<dbReference type="SUPFAM" id="SSF48452">
    <property type="entry name" value="TPR-like"/>
    <property type="match status" value="1"/>
</dbReference>
<feature type="repeat" description="PPR" evidence="2">
    <location>
        <begin position="598"/>
        <end position="632"/>
    </location>
</feature>
<dbReference type="FunFam" id="1.25.40.10:FF:002130">
    <property type="entry name" value="Pentatricopeptide repeat-containing protein mitochondrial"/>
    <property type="match status" value="1"/>
</dbReference>
<dbReference type="Gene3D" id="1.25.40.10">
    <property type="entry name" value="Tetratricopeptide repeat domain"/>
    <property type="match status" value="7"/>
</dbReference>
<dbReference type="InterPro" id="IPR046960">
    <property type="entry name" value="PPR_At4g14850-like_plant"/>
</dbReference>
<evidence type="ECO:0000313" key="3">
    <source>
        <dbReference type="EMBL" id="CAI9117421.1"/>
    </source>
</evidence>
<feature type="repeat" description="PPR" evidence="2">
    <location>
        <begin position="470"/>
        <end position="500"/>
    </location>
</feature>
<feature type="repeat" description="PPR" evidence="2">
    <location>
        <begin position="51"/>
        <end position="81"/>
    </location>
</feature>
<name>A0AAV1ECV2_OLDCO</name>
<dbReference type="AlphaFoldDB" id="A0AAV1ECV2"/>
<dbReference type="Pfam" id="PF01535">
    <property type="entry name" value="PPR"/>
    <property type="match status" value="12"/>
</dbReference>